<name>A0A1D1YNM3_9ARAE</name>
<evidence type="ECO:0000256" key="1">
    <source>
        <dbReference type="SAM" id="MobiDB-lite"/>
    </source>
</evidence>
<proteinExistence type="predicted"/>
<gene>
    <name evidence="2" type="primary">shi_0</name>
    <name evidence="2" type="ORF">g.33372</name>
</gene>
<accession>A0A1D1YNM3</accession>
<organism evidence="2">
    <name type="scientific">Anthurium amnicola</name>
    <dbReference type="NCBI Taxonomy" id="1678845"/>
    <lineage>
        <taxon>Eukaryota</taxon>
        <taxon>Viridiplantae</taxon>
        <taxon>Streptophyta</taxon>
        <taxon>Embryophyta</taxon>
        <taxon>Tracheophyta</taxon>
        <taxon>Spermatophyta</taxon>
        <taxon>Magnoliopsida</taxon>
        <taxon>Liliopsida</taxon>
        <taxon>Araceae</taxon>
        <taxon>Pothoideae</taxon>
        <taxon>Potheae</taxon>
        <taxon>Anthurium</taxon>
    </lineage>
</organism>
<evidence type="ECO:0000313" key="2">
    <source>
        <dbReference type="EMBL" id="JAT56237.1"/>
    </source>
</evidence>
<reference evidence="2" key="1">
    <citation type="submission" date="2015-07" db="EMBL/GenBank/DDBJ databases">
        <title>Transcriptome Assembly of Anthurium amnicola.</title>
        <authorList>
            <person name="Suzuki J."/>
        </authorList>
    </citation>
    <scope>NUCLEOTIDE SEQUENCE</scope>
</reference>
<dbReference type="EMBL" id="GDJX01011699">
    <property type="protein sequence ID" value="JAT56237.1"/>
    <property type="molecule type" value="Transcribed_RNA"/>
</dbReference>
<protein>
    <submittedName>
        <fullName evidence="2">Dynamin</fullName>
    </submittedName>
</protein>
<sequence>MISAPAAFLHPARLTEARNLTGDGAGDWIPLLQCPALSPLWRGFSGPETLALIHLLLRPPVSNGAAPSGIPNPSLGPPPHRQFFPSSFFLPLRALLLCFSQFRSSHSLIPHPSSAAAFTEAAAFSPSVLADVRQTQRCTGRARRGPFWPAAGAVRARRGVPPALAAAPVERPPSPGAETPRRARGKWAQPREEVWAVLPGGHRGATACTRWLPVLHEAADQEGGVRAGRGFALHPLISCFRIEGFCSR</sequence>
<feature type="region of interest" description="Disordered" evidence="1">
    <location>
        <begin position="165"/>
        <end position="188"/>
    </location>
</feature>
<dbReference type="AlphaFoldDB" id="A0A1D1YNM3"/>